<proteinExistence type="predicted"/>
<evidence type="ECO:0000313" key="2">
    <source>
        <dbReference type="Proteomes" id="UP000187283"/>
    </source>
</evidence>
<accession>A0A1R1YDR0</accession>
<dbReference type="AlphaFoldDB" id="A0A1R1YDR0"/>
<dbReference type="Proteomes" id="UP000187283">
    <property type="component" value="Unassembled WGS sequence"/>
</dbReference>
<comment type="caution">
    <text evidence="1">The sequence shown here is derived from an EMBL/GenBank/DDBJ whole genome shotgun (WGS) entry which is preliminary data.</text>
</comment>
<dbReference type="EMBL" id="LSSN01000271">
    <property type="protein sequence ID" value="OMJ24826.1"/>
    <property type="molecule type" value="Genomic_DNA"/>
</dbReference>
<reference evidence="1 2" key="1">
    <citation type="submission" date="2017-01" db="EMBL/GenBank/DDBJ databases">
        <authorList>
            <person name="Mah S.A."/>
            <person name="Swanson W.J."/>
            <person name="Moy G.W."/>
            <person name="Vacquier V.D."/>
        </authorList>
    </citation>
    <scope>NUCLEOTIDE SEQUENCE [LARGE SCALE GENOMIC DNA]</scope>
    <source>
        <strain evidence="1 2">GSMNP</strain>
    </source>
</reference>
<gene>
    <name evidence="1" type="ORF">AYI70_g1311</name>
</gene>
<evidence type="ECO:0000313" key="1">
    <source>
        <dbReference type="EMBL" id="OMJ24826.1"/>
    </source>
</evidence>
<sequence length="96" mass="11319">MQTCYHRTDKPAPEFSNKCDYVETLYEGTYIYEKIDCCRKDCPVSGSLPTCTPLLFQKKKKLLACIELDFIFTSFLTKKKRIRELYFIRRNSNIAS</sequence>
<protein>
    <submittedName>
        <fullName evidence="1">Uncharacterized protein</fullName>
    </submittedName>
</protein>
<name>A0A1R1YDR0_9FUNG</name>
<organism evidence="1 2">
    <name type="scientific">Smittium culicis</name>
    <dbReference type="NCBI Taxonomy" id="133412"/>
    <lineage>
        <taxon>Eukaryota</taxon>
        <taxon>Fungi</taxon>
        <taxon>Fungi incertae sedis</taxon>
        <taxon>Zoopagomycota</taxon>
        <taxon>Kickxellomycotina</taxon>
        <taxon>Harpellomycetes</taxon>
        <taxon>Harpellales</taxon>
        <taxon>Legeriomycetaceae</taxon>
        <taxon>Smittium</taxon>
    </lineage>
</organism>
<keyword evidence="2" id="KW-1185">Reference proteome</keyword>